<dbReference type="CDD" id="cd13925">
    <property type="entry name" value="RPF"/>
    <property type="match status" value="1"/>
</dbReference>
<evidence type="ECO:0000256" key="2">
    <source>
        <dbReference type="ARBA" id="ARBA00022801"/>
    </source>
</evidence>
<dbReference type="Gene3D" id="1.10.530.10">
    <property type="match status" value="1"/>
</dbReference>
<evidence type="ECO:0000313" key="5">
    <source>
        <dbReference type="EMBL" id="TDV56078.1"/>
    </source>
</evidence>
<dbReference type="Pfam" id="PF06737">
    <property type="entry name" value="Transglycosylas"/>
    <property type="match status" value="1"/>
</dbReference>
<feature type="domain" description="Resuscitation-promoting factor core lysozyme-like" evidence="4">
    <location>
        <begin position="81"/>
        <end position="151"/>
    </location>
</feature>
<dbReference type="InterPro" id="IPR023346">
    <property type="entry name" value="Lysozyme-like_dom_sf"/>
</dbReference>
<keyword evidence="3" id="KW-0732">Signal</keyword>
<comment type="caution">
    <text evidence="5">The sequence shown here is derived from an EMBL/GenBank/DDBJ whole genome shotgun (WGS) entry which is preliminary data.</text>
</comment>
<name>A0A4R7W242_9PSEU</name>
<reference evidence="5 6" key="1">
    <citation type="submission" date="2019-03" db="EMBL/GenBank/DDBJ databases">
        <title>Genomic Encyclopedia of Archaeal and Bacterial Type Strains, Phase II (KMG-II): from individual species to whole genera.</title>
        <authorList>
            <person name="Goeker M."/>
        </authorList>
    </citation>
    <scope>NUCLEOTIDE SEQUENCE [LARGE SCALE GENOMIC DNA]</scope>
    <source>
        <strain evidence="5 6">DSM 45499</strain>
    </source>
</reference>
<gene>
    <name evidence="5" type="ORF">CLV71_102139</name>
</gene>
<evidence type="ECO:0000256" key="3">
    <source>
        <dbReference type="SAM" id="SignalP"/>
    </source>
</evidence>
<protein>
    <submittedName>
        <fullName evidence="5">Transglycosylase-like protein with SLT domain</fullName>
    </submittedName>
</protein>
<accession>A0A4R7W242</accession>
<dbReference type="RefSeq" id="WP_279588710.1">
    <property type="nucleotide sequence ID" value="NZ_SOCP01000002.1"/>
</dbReference>
<dbReference type="Proteomes" id="UP000294927">
    <property type="component" value="Unassembled WGS sequence"/>
</dbReference>
<organism evidence="5 6">
    <name type="scientific">Actinophytocola oryzae</name>
    <dbReference type="NCBI Taxonomy" id="502181"/>
    <lineage>
        <taxon>Bacteria</taxon>
        <taxon>Bacillati</taxon>
        <taxon>Actinomycetota</taxon>
        <taxon>Actinomycetes</taxon>
        <taxon>Pseudonocardiales</taxon>
        <taxon>Pseudonocardiaceae</taxon>
    </lineage>
</organism>
<feature type="signal peptide" evidence="3">
    <location>
        <begin position="1"/>
        <end position="33"/>
    </location>
</feature>
<dbReference type="InterPro" id="IPR010618">
    <property type="entry name" value="RPF"/>
</dbReference>
<keyword evidence="6" id="KW-1185">Reference proteome</keyword>
<comment type="similarity">
    <text evidence="1">Belongs to the transglycosylase family. Rpf subfamily.</text>
</comment>
<dbReference type="SUPFAM" id="SSF53955">
    <property type="entry name" value="Lysozyme-like"/>
    <property type="match status" value="1"/>
</dbReference>
<evidence type="ECO:0000259" key="4">
    <source>
        <dbReference type="Pfam" id="PF06737"/>
    </source>
</evidence>
<evidence type="ECO:0000313" key="6">
    <source>
        <dbReference type="Proteomes" id="UP000294927"/>
    </source>
</evidence>
<dbReference type="EMBL" id="SOCP01000002">
    <property type="protein sequence ID" value="TDV56078.1"/>
    <property type="molecule type" value="Genomic_DNA"/>
</dbReference>
<keyword evidence="2" id="KW-0378">Hydrolase</keyword>
<dbReference type="AlphaFoldDB" id="A0A4R7W242"/>
<dbReference type="GO" id="GO:0016787">
    <property type="term" value="F:hydrolase activity"/>
    <property type="evidence" value="ECO:0007669"/>
    <property type="project" value="UniProtKB-KW"/>
</dbReference>
<proteinExistence type="inferred from homology"/>
<sequence>MMTTSTGRLALRAVAATIAIPAGITALAAPAHAAPAADNAVSHAAQSGVGTRTGAVDDTARRASAALDTLTVQPKAAPPTAENFAKLRQCESGGNYKTNTGNGYYGAYQFDLATWQGLGYSGRPDQASPETQDQAAFKLQAQRGWSPWPACARKLGFL</sequence>
<feature type="chain" id="PRO_5020497017" evidence="3">
    <location>
        <begin position="34"/>
        <end position="158"/>
    </location>
</feature>
<evidence type="ECO:0000256" key="1">
    <source>
        <dbReference type="ARBA" id="ARBA00010830"/>
    </source>
</evidence>